<evidence type="ECO:0000313" key="2">
    <source>
        <dbReference type="Proteomes" id="UP000177370"/>
    </source>
</evidence>
<gene>
    <name evidence="1" type="ORF">A2647_03895</name>
</gene>
<proteinExistence type="predicted"/>
<evidence type="ECO:0000313" key="1">
    <source>
        <dbReference type="EMBL" id="OGI65921.1"/>
    </source>
</evidence>
<name>A0A1F6V889_9BACT</name>
<dbReference type="Proteomes" id="UP000177370">
    <property type="component" value="Unassembled WGS sequence"/>
</dbReference>
<dbReference type="AlphaFoldDB" id="A0A1F6V889"/>
<organism evidence="1 2">
    <name type="scientific">Candidatus Nomurabacteria bacterium RIFCSPHIGHO2_01_FULL_40_24b</name>
    <dbReference type="NCBI Taxonomy" id="1801739"/>
    <lineage>
        <taxon>Bacteria</taxon>
        <taxon>Candidatus Nomuraibacteriota</taxon>
    </lineage>
</organism>
<reference evidence="1 2" key="1">
    <citation type="journal article" date="2016" name="Nat. Commun.">
        <title>Thousands of microbial genomes shed light on interconnected biogeochemical processes in an aquifer system.</title>
        <authorList>
            <person name="Anantharaman K."/>
            <person name="Brown C.T."/>
            <person name="Hug L.A."/>
            <person name="Sharon I."/>
            <person name="Castelle C.J."/>
            <person name="Probst A.J."/>
            <person name="Thomas B.C."/>
            <person name="Singh A."/>
            <person name="Wilkins M.J."/>
            <person name="Karaoz U."/>
            <person name="Brodie E.L."/>
            <person name="Williams K.H."/>
            <person name="Hubbard S.S."/>
            <person name="Banfield J.F."/>
        </authorList>
    </citation>
    <scope>NUCLEOTIDE SEQUENCE [LARGE SCALE GENOMIC DNA]</scope>
</reference>
<protein>
    <submittedName>
        <fullName evidence="1">Uncharacterized protein</fullName>
    </submittedName>
</protein>
<sequence>MKFDQIEKLEDGERVIKPLENKVKEGVDFVFEQNPELAQIGTKEQYSEYLDTIFPESKIKDIVYHASPNKFPEFKNPNSSGLSHIWFSEKALKYEFGENVYSVLLNIENPLSEWDHNYREEINNYESPTNPDWVNNYHTTGELPQFKYDGTIRSSRVDDGKSITARNPKQIHILGSEQDIEGFKTFVNVNKEK</sequence>
<dbReference type="EMBL" id="MFTP01000010">
    <property type="protein sequence ID" value="OGI65921.1"/>
    <property type="molecule type" value="Genomic_DNA"/>
</dbReference>
<accession>A0A1F6V889</accession>
<comment type="caution">
    <text evidence="1">The sequence shown here is derived from an EMBL/GenBank/DDBJ whole genome shotgun (WGS) entry which is preliminary data.</text>
</comment>